<dbReference type="PANTHER" id="PTHR31325">
    <property type="entry name" value="OS01G0798800 PROTEIN-RELATED"/>
    <property type="match status" value="1"/>
</dbReference>
<dbReference type="InterPro" id="IPR025315">
    <property type="entry name" value="DUF4220"/>
</dbReference>
<sequence length="683" mass="77347">MLLLLRLAVLLLRVTLRLLQALALAALLRQPALPPLLGVELLLDQRRPKPDGWRADPLTHHSVPGPPLGCRHSGRRRLVLDRGRWQDAVAGSEECDGLRQARFLVCRLLLRLSPLVLCAFLYGSHQRHLVTIALYVLYKSWSADDKRLLAATILLFILVIIRSFQKALDLKSSSFDALRQASLSEMRVVLGSSDTQEGRLDNFIRKAREVRQGSSEDQGFPALPYQLFLDFPSSYAHRVEILSKFWRLEPKSAYQAIESVLSDMTSFLYTKDDSAFPAMTSSFRTPNHTLKNVSRMVIFRRRCTLALAYTTVITAICLVHKSSHRKARGGEDTWVTLVMLYGTLVLELVYLGVQTALRDKFSGRILQHSLIGLLTDNIWWCYKFRAFGLGKVAELLQCKDSMDQYLTYMGSSYLCEDITELVRQHVESGWKDIHDNETYRKFNDARGEWTLRRKKCLPQLGWSLQRPFDETIILWHLATDICLRSKAMSPGDMECARQCEVISNYMMHLLFANPEMLMPGSRKSLVTKASDEVKNILSKSRNEMEFIGTKTGKCNEGSAPDLFIHDASVLARSLSGDELDDHGQVTSKWEVIQGVWVEMLCFSAGRCRGYLHAQALGTGVEYLSYVWVLLAYTGMETFPEKLQRREGQTVDGESSLHGGREDPAATTTSAFEIEDWAHAALDV</sequence>
<dbReference type="InterPro" id="IPR007658">
    <property type="entry name" value="DUF594"/>
</dbReference>
<organism evidence="5">
    <name type="scientific">Aegilops tauschii</name>
    <name type="common">Tausch's goatgrass</name>
    <name type="synonym">Aegilops squarrosa</name>
    <dbReference type="NCBI Taxonomy" id="37682"/>
    <lineage>
        <taxon>Eukaryota</taxon>
        <taxon>Viridiplantae</taxon>
        <taxon>Streptophyta</taxon>
        <taxon>Embryophyta</taxon>
        <taxon>Tracheophyta</taxon>
        <taxon>Spermatophyta</taxon>
        <taxon>Magnoliopsida</taxon>
        <taxon>Liliopsida</taxon>
        <taxon>Poales</taxon>
        <taxon>Poaceae</taxon>
        <taxon>BOP clade</taxon>
        <taxon>Pooideae</taxon>
        <taxon>Triticodae</taxon>
        <taxon>Triticeae</taxon>
        <taxon>Triticinae</taxon>
        <taxon>Aegilops</taxon>
    </lineage>
</organism>
<feature type="transmembrane region" description="Helical" evidence="2">
    <location>
        <begin position="303"/>
        <end position="322"/>
    </location>
</feature>
<feature type="region of interest" description="Disordered" evidence="1">
    <location>
        <begin position="642"/>
        <end position="664"/>
    </location>
</feature>
<keyword evidence="2" id="KW-0472">Membrane</keyword>
<feature type="domain" description="DUF4220" evidence="4">
    <location>
        <begin position="130"/>
        <end position="349"/>
    </location>
</feature>
<accession>M8BNT0</accession>
<name>M8BNT0_AEGTA</name>
<dbReference type="AlphaFoldDB" id="M8BNT0"/>
<evidence type="ECO:0000313" key="5">
    <source>
        <dbReference type="EnsemblPlants" id="EMT08424"/>
    </source>
</evidence>
<feature type="signal peptide" evidence="3">
    <location>
        <begin position="1"/>
        <end position="25"/>
    </location>
</feature>
<dbReference type="Pfam" id="PF13968">
    <property type="entry name" value="DUF4220"/>
    <property type="match status" value="1"/>
</dbReference>
<keyword evidence="2" id="KW-1133">Transmembrane helix</keyword>
<dbReference type="Pfam" id="PF04578">
    <property type="entry name" value="DUF594"/>
    <property type="match status" value="1"/>
</dbReference>
<protein>
    <recommendedName>
        <fullName evidence="4">DUF4220 domain-containing protein</fullName>
    </recommendedName>
</protein>
<dbReference type="EnsemblPlants" id="EMT08424">
    <property type="protein sequence ID" value="EMT08424"/>
    <property type="gene ID" value="F775_02965"/>
</dbReference>
<proteinExistence type="predicted"/>
<evidence type="ECO:0000256" key="1">
    <source>
        <dbReference type="SAM" id="MobiDB-lite"/>
    </source>
</evidence>
<keyword evidence="2" id="KW-0812">Transmembrane</keyword>
<reference evidence="5" key="1">
    <citation type="submission" date="2015-06" db="UniProtKB">
        <authorList>
            <consortium name="EnsemblPlants"/>
        </authorList>
    </citation>
    <scope>IDENTIFICATION</scope>
</reference>
<keyword evidence="3" id="KW-0732">Signal</keyword>
<feature type="chain" id="PRO_5014583517" description="DUF4220 domain-containing protein" evidence="3">
    <location>
        <begin position="26"/>
        <end position="683"/>
    </location>
</feature>
<evidence type="ECO:0000256" key="2">
    <source>
        <dbReference type="SAM" id="Phobius"/>
    </source>
</evidence>
<evidence type="ECO:0000259" key="4">
    <source>
        <dbReference type="Pfam" id="PF13968"/>
    </source>
</evidence>
<evidence type="ECO:0000256" key="3">
    <source>
        <dbReference type="SAM" id="SignalP"/>
    </source>
</evidence>
<feature type="transmembrane region" description="Helical" evidence="2">
    <location>
        <begin position="334"/>
        <end position="353"/>
    </location>
</feature>